<keyword evidence="5 12" id="KW-0479">Metal-binding</keyword>
<dbReference type="GO" id="GO:0005524">
    <property type="term" value="F:ATP binding"/>
    <property type="evidence" value="ECO:0007669"/>
    <property type="project" value="UniProtKB-UniRule"/>
</dbReference>
<dbReference type="GO" id="GO:0008270">
    <property type="term" value="F:zinc ion binding"/>
    <property type="evidence" value="ECO:0007669"/>
    <property type="project" value="UniProtKB-UniRule"/>
</dbReference>
<gene>
    <name evidence="12" type="primary">cysS</name>
    <name evidence="15" type="ORF">Pyrde_1140</name>
</gene>
<dbReference type="Gene3D" id="1.20.120.1910">
    <property type="entry name" value="Cysteine-tRNA ligase, C-terminal anti-codon recognition domain"/>
    <property type="match status" value="1"/>
</dbReference>
<dbReference type="AlphaFoldDB" id="A0A0P0N4P6"/>
<organism evidence="15 16">
    <name type="scientific">Pyrodictium delaneyi</name>
    <dbReference type="NCBI Taxonomy" id="1273541"/>
    <lineage>
        <taxon>Archaea</taxon>
        <taxon>Thermoproteota</taxon>
        <taxon>Thermoprotei</taxon>
        <taxon>Desulfurococcales</taxon>
        <taxon>Pyrodictiaceae</taxon>
        <taxon>Pyrodictium</taxon>
    </lineage>
</organism>
<evidence type="ECO:0000256" key="13">
    <source>
        <dbReference type="SAM" id="Coils"/>
    </source>
</evidence>
<feature type="binding site" evidence="12">
    <location>
        <position position="250"/>
    </location>
    <ligand>
        <name>Zn(2+)</name>
        <dbReference type="ChEBI" id="CHEBI:29105"/>
    </ligand>
</feature>
<keyword evidence="4 12" id="KW-0436">Ligase</keyword>
<evidence type="ECO:0000256" key="6">
    <source>
        <dbReference type="ARBA" id="ARBA00022741"/>
    </source>
</evidence>
<evidence type="ECO:0000256" key="7">
    <source>
        <dbReference type="ARBA" id="ARBA00022833"/>
    </source>
</evidence>
<feature type="coiled-coil region" evidence="13">
    <location>
        <begin position="315"/>
        <end position="342"/>
    </location>
</feature>
<feature type="binding site" evidence="12">
    <location>
        <position position="246"/>
    </location>
    <ligand>
        <name>Zn(2+)</name>
        <dbReference type="ChEBI" id="CHEBI:29105"/>
    </ligand>
</feature>
<protein>
    <recommendedName>
        <fullName evidence="12">Cysteine--tRNA ligase</fullName>
        <ecNumber evidence="12">6.1.1.16</ecNumber>
    </recommendedName>
    <alternativeName>
        <fullName evidence="12">Cysteinyl-tRNA synthetase</fullName>
        <shortName evidence="12">CysRS</shortName>
    </alternativeName>
</protein>
<evidence type="ECO:0000256" key="2">
    <source>
        <dbReference type="ARBA" id="ARBA00005594"/>
    </source>
</evidence>
<comment type="catalytic activity">
    <reaction evidence="11 12">
        <text>tRNA(Cys) + L-cysteine + ATP = L-cysteinyl-tRNA(Cys) + AMP + diphosphate</text>
        <dbReference type="Rhea" id="RHEA:17773"/>
        <dbReference type="Rhea" id="RHEA-COMP:9661"/>
        <dbReference type="Rhea" id="RHEA-COMP:9679"/>
        <dbReference type="ChEBI" id="CHEBI:30616"/>
        <dbReference type="ChEBI" id="CHEBI:33019"/>
        <dbReference type="ChEBI" id="CHEBI:35235"/>
        <dbReference type="ChEBI" id="CHEBI:78442"/>
        <dbReference type="ChEBI" id="CHEBI:78517"/>
        <dbReference type="ChEBI" id="CHEBI:456215"/>
        <dbReference type="EC" id="6.1.1.16"/>
    </reaction>
</comment>
<dbReference type="InterPro" id="IPR009080">
    <property type="entry name" value="tRNAsynth_Ia_anticodon-bd"/>
</dbReference>
<evidence type="ECO:0000256" key="12">
    <source>
        <dbReference type="HAMAP-Rule" id="MF_00041"/>
    </source>
</evidence>
<feature type="short sequence motif" description="'HIGH' region" evidence="12">
    <location>
        <begin position="44"/>
        <end position="54"/>
    </location>
</feature>
<feature type="domain" description="Cysteinyl-tRNA synthetase class Ia DALR" evidence="14">
    <location>
        <begin position="369"/>
        <end position="428"/>
    </location>
</feature>
<evidence type="ECO:0000256" key="1">
    <source>
        <dbReference type="ARBA" id="ARBA00004496"/>
    </source>
</evidence>
<evidence type="ECO:0000256" key="9">
    <source>
        <dbReference type="ARBA" id="ARBA00022917"/>
    </source>
</evidence>
<keyword evidence="7 12" id="KW-0862">Zinc</keyword>
<comment type="similarity">
    <text evidence="2 12">Belongs to the class-I aminoacyl-tRNA synthetase family.</text>
</comment>
<evidence type="ECO:0000256" key="10">
    <source>
        <dbReference type="ARBA" id="ARBA00023146"/>
    </source>
</evidence>
<dbReference type="InterPro" id="IPR015803">
    <property type="entry name" value="Cys-tRNA-ligase"/>
</dbReference>
<keyword evidence="10 12" id="KW-0030">Aminoacyl-tRNA synthetase</keyword>
<keyword evidence="6 12" id="KW-0547">Nucleotide-binding</keyword>
<dbReference type="GO" id="GO:0004817">
    <property type="term" value="F:cysteine-tRNA ligase activity"/>
    <property type="evidence" value="ECO:0007669"/>
    <property type="project" value="UniProtKB-UniRule"/>
</dbReference>
<evidence type="ECO:0000259" key="14">
    <source>
        <dbReference type="SMART" id="SM00840"/>
    </source>
</evidence>
<dbReference type="KEGG" id="pdl:Pyrde_1140"/>
<evidence type="ECO:0000256" key="4">
    <source>
        <dbReference type="ARBA" id="ARBA00022598"/>
    </source>
</evidence>
<keyword evidence="3 12" id="KW-0963">Cytoplasm</keyword>
<dbReference type="EC" id="6.1.1.16" evidence="12"/>
<dbReference type="InterPro" id="IPR014729">
    <property type="entry name" value="Rossmann-like_a/b/a_fold"/>
</dbReference>
<evidence type="ECO:0000256" key="11">
    <source>
        <dbReference type="ARBA" id="ARBA00047398"/>
    </source>
</evidence>
<reference evidence="15 16" key="1">
    <citation type="submission" date="2015-10" db="EMBL/GenBank/DDBJ databases">
        <title>Complete genome sequence of hyperthermophilic archaeon Pyrodictium delaneyi Su06.</title>
        <authorList>
            <person name="Jung J.-H."/>
            <person name="Lin J."/>
            <person name="Holden J.F."/>
            <person name="Park C.-S."/>
        </authorList>
    </citation>
    <scope>NUCLEOTIDE SEQUENCE [LARGE SCALE GENOMIC DNA]</scope>
    <source>
        <strain evidence="15 16">Su06</strain>
    </source>
</reference>
<dbReference type="HAMAP" id="MF_00041">
    <property type="entry name" value="Cys_tRNA_synth"/>
    <property type="match status" value="1"/>
</dbReference>
<feature type="binding site" evidence="12">
    <location>
        <position position="42"/>
    </location>
    <ligand>
        <name>Zn(2+)</name>
        <dbReference type="ChEBI" id="CHEBI:29105"/>
    </ligand>
</feature>
<dbReference type="NCBIfam" id="TIGR00435">
    <property type="entry name" value="cysS"/>
    <property type="match status" value="1"/>
</dbReference>
<evidence type="ECO:0000256" key="8">
    <source>
        <dbReference type="ARBA" id="ARBA00022840"/>
    </source>
</evidence>
<comment type="cofactor">
    <cofactor evidence="12">
        <name>Zn(2+)</name>
        <dbReference type="ChEBI" id="CHEBI:29105"/>
    </cofactor>
    <text evidence="12">Binds 1 zinc ion per subunit.</text>
</comment>
<sequence>MSQSFSMIKWSGKPTIRVRNTMGQRLEEFKPLKPGIVRMYVCGPTVYDYTHIGHARTYVAFDAIKRYLVLRGYHVIHVQNITDIDDKIINRAQRENRDWREIVDEYSRDYFDMLKKLNIKVHIHPRVTEHIKEIIDFIQGLIDKGYAYVAPSGSVYFNVDAYPEYGSLSGRFHPEDWRQEEDVLREKKNPYDFALWKAWKPGEPYWEAPWGRGRPGWHIECSVMSSRYLGEQFDIHGGGQDLIFPHHENEKAQSEAYFSKKPWVKYWLHTGYLTIRGEKMSKSLGNIIPFREAAKKWNPSVLRMWLLSAHYRTQLDFSEESLAQAEANLRRIRGTVSELARMLERATPEGRISDDELKAIEDTSHAYLEFHEAMSNDFNTAAALASILKLTRLVNSTIIPGEYYTAGMLALRLYEEFNSVFSVIDDVLYGSAAPGGETVEKLIELIVSVRQELRKRRIYDIADSIRSELSQLGIRLYDHPGGKTTWRIE</sequence>
<dbReference type="GO" id="GO:0005737">
    <property type="term" value="C:cytoplasm"/>
    <property type="evidence" value="ECO:0007669"/>
    <property type="project" value="UniProtKB-SubCell"/>
</dbReference>
<dbReference type="STRING" id="1273541.Pyrde_1140"/>
<feature type="short sequence motif" description="'KMSKS' region" evidence="12">
    <location>
        <begin position="279"/>
        <end position="283"/>
    </location>
</feature>
<keyword evidence="13" id="KW-0175">Coiled coil</keyword>
<dbReference type="PANTHER" id="PTHR10890:SF3">
    <property type="entry name" value="CYSTEINE--TRNA LIGASE, CYTOPLASMIC"/>
    <property type="match status" value="1"/>
</dbReference>
<dbReference type="SUPFAM" id="SSF47323">
    <property type="entry name" value="Anticodon-binding domain of a subclass of class I aminoacyl-tRNA synthetases"/>
    <property type="match status" value="1"/>
</dbReference>
<dbReference type="GO" id="GO:0006423">
    <property type="term" value="P:cysteinyl-tRNA aminoacylation"/>
    <property type="evidence" value="ECO:0007669"/>
    <property type="project" value="UniProtKB-UniRule"/>
</dbReference>
<dbReference type="Gene3D" id="3.40.50.620">
    <property type="entry name" value="HUPs"/>
    <property type="match status" value="1"/>
</dbReference>
<keyword evidence="8 12" id="KW-0067">ATP-binding</keyword>
<dbReference type="EMBL" id="CP013011">
    <property type="protein sequence ID" value="ALL01188.1"/>
    <property type="molecule type" value="Genomic_DNA"/>
</dbReference>
<dbReference type="Proteomes" id="UP000058613">
    <property type="component" value="Chromosome"/>
</dbReference>
<dbReference type="FunFam" id="3.40.50.620:FF:000068">
    <property type="entry name" value="Cysteine--tRNA ligase"/>
    <property type="match status" value="1"/>
</dbReference>
<dbReference type="Pfam" id="PF01406">
    <property type="entry name" value="tRNA-synt_1e"/>
    <property type="match status" value="1"/>
</dbReference>
<proteinExistence type="inferred from homology"/>
<dbReference type="SMART" id="SM00840">
    <property type="entry name" value="DALR_2"/>
    <property type="match status" value="1"/>
</dbReference>
<evidence type="ECO:0000313" key="15">
    <source>
        <dbReference type="EMBL" id="ALL01188.1"/>
    </source>
</evidence>
<keyword evidence="9 12" id="KW-0648">Protein biosynthesis</keyword>
<dbReference type="SUPFAM" id="SSF52374">
    <property type="entry name" value="Nucleotidylyl transferase"/>
    <property type="match status" value="1"/>
</dbReference>
<dbReference type="InterPro" id="IPR015273">
    <property type="entry name" value="Cys-tRNA-synt_Ia_DALR"/>
</dbReference>
<evidence type="ECO:0000313" key="16">
    <source>
        <dbReference type="Proteomes" id="UP000058613"/>
    </source>
</evidence>
<name>A0A0P0N4P6_9CREN</name>
<feature type="binding site" evidence="12">
    <location>
        <position position="282"/>
    </location>
    <ligand>
        <name>ATP</name>
        <dbReference type="ChEBI" id="CHEBI:30616"/>
    </ligand>
</feature>
<dbReference type="PATRIC" id="fig|1273541.4.peg.1222"/>
<dbReference type="PRINTS" id="PR00983">
    <property type="entry name" value="TRNASYNTHCYS"/>
</dbReference>
<feature type="binding site" evidence="12">
    <location>
        <position position="221"/>
    </location>
    <ligand>
        <name>Zn(2+)</name>
        <dbReference type="ChEBI" id="CHEBI:29105"/>
    </ligand>
</feature>
<dbReference type="CDD" id="cd00672">
    <property type="entry name" value="CysRS_core"/>
    <property type="match status" value="1"/>
</dbReference>
<dbReference type="InterPro" id="IPR032678">
    <property type="entry name" value="tRNA-synt_1_cat_dom"/>
</dbReference>
<evidence type="ECO:0000256" key="5">
    <source>
        <dbReference type="ARBA" id="ARBA00022723"/>
    </source>
</evidence>
<evidence type="ECO:0000256" key="3">
    <source>
        <dbReference type="ARBA" id="ARBA00022490"/>
    </source>
</evidence>
<dbReference type="Pfam" id="PF09190">
    <property type="entry name" value="DALR_2"/>
    <property type="match status" value="1"/>
</dbReference>
<dbReference type="PANTHER" id="PTHR10890">
    <property type="entry name" value="CYSTEINYL-TRNA SYNTHETASE"/>
    <property type="match status" value="1"/>
</dbReference>
<dbReference type="InterPro" id="IPR024909">
    <property type="entry name" value="Cys-tRNA/MSH_ligase"/>
</dbReference>
<accession>A0A0P0N4P6</accession>
<comment type="subcellular location">
    <subcellularLocation>
        <location evidence="1 12">Cytoplasm</location>
    </subcellularLocation>
</comment>